<evidence type="ECO:0000259" key="3">
    <source>
        <dbReference type="Pfam" id="PF25583"/>
    </source>
</evidence>
<dbReference type="InterPro" id="IPR051534">
    <property type="entry name" value="CBASS_pafABC_assoc_protein"/>
</dbReference>
<dbReference type="PANTHER" id="PTHR34580:SF1">
    <property type="entry name" value="PROTEIN PAFC"/>
    <property type="match status" value="1"/>
</dbReference>
<accession>A0A3M0G7C1</accession>
<dbReference type="Pfam" id="PF13280">
    <property type="entry name" value="WYL"/>
    <property type="match status" value="1"/>
</dbReference>
<dbReference type="PIRSF" id="PIRSF016838">
    <property type="entry name" value="PafC"/>
    <property type="match status" value="1"/>
</dbReference>
<protein>
    <submittedName>
        <fullName evidence="4">WYL domain-containing protein</fullName>
    </submittedName>
</protein>
<dbReference type="RefSeq" id="WP_121927856.1">
    <property type="nucleotide sequence ID" value="NZ_REGC01000007.1"/>
</dbReference>
<feature type="domain" description="WYL" evidence="1">
    <location>
        <begin position="148"/>
        <end position="214"/>
    </location>
</feature>
<evidence type="ECO:0000313" key="5">
    <source>
        <dbReference type="Proteomes" id="UP000270649"/>
    </source>
</evidence>
<evidence type="ECO:0000259" key="2">
    <source>
        <dbReference type="Pfam" id="PF19187"/>
    </source>
</evidence>
<dbReference type="InterPro" id="IPR043839">
    <property type="entry name" value="PafC_HTH"/>
</dbReference>
<dbReference type="Pfam" id="PF19187">
    <property type="entry name" value="HTH_PafC"/>
    <property type="match status" value="1"/>
</dbReference>
<dbReference type="InterPro" id="IPR028349">
    <property type="entry name" value="PafC-like"/>
</dbReference>
<reference evidence="4 5" key="1">
    <citation type="submission" date="2018-10" db="EMBL/GenBank/DDBJ databases">
        <title>Corynebacterium macginleyi genome sequencing and assembly of the type strain and two clinical samples.</title>
        <authorList>
            <person name="Bernier A.-M."/>
            <person name="Bernard K."/>
        </authorList>
    </citation>
    <scope>NUCLEOTIDE SEQUENCE [LARGE SCALE GENOMIC DNA]</scope>
    <source>
        <strain evidence="4 5">NML 120205</strain>
    </source>
</reference>
<dbReference type="Proteomes" id="UP000270649">
    <property type="component" value="Unassembled WGS sequence"/>
</dbReference>
<dbReference type="EMBL" id="REGC01000007">
    <property type="protein sequence ID" value="RMB60378.1"/>
    <property type="molecule type" value="Genomic_DNA"/>
</dbReference>
<dbReference type="PROSITE" id="PS52050">
    <property type="entry name" value="WYL"/>
    <property type="match status" value="1"/>
</dbReference>
<dbReference type="Pfam" id="PF25583">
    <property type="entry name" value="WCX"/>
    <property type="match status" value="1"/>
</dbReference>
<feature type="domain" description="PafC HTH" evidence="2">
    <location>
        <begin position="10"/>
        <end position="122"/>
    </location>
</feature>
<gene>
    <name evidence="4" type="ORF">D9543_06720</name>
</gene>
<organism evidence="4 5">
    <name type="scientific">Corynebacterium macginleyi</name>
    <dbReference type="NCBI Taxonomy" id="38290"/>
    <lineage>
        <taxon>Bacteria</taxon>
        <taxon>Bacillati</taxon>
        <taxon>Actinomycetota</taxon>
        <taxon>Actinomycetes</taxon>
        <taxon>Mycobacteriales</taxon>
        <taxon>Corynebacteriaceae</taxon>
        <taxon>Corynebacterium</taxon>
    </lineage>
</organism>
<proteinExistence type="predicted"/>
<comment type="caution">
    <text evidence="4">The sequence shown here is derived from an EMBL/GenBank/DDBJ whole genome shotgun (WGS) entry which is preliminary data.</text>
</comment>
<dbReference type="AlphaFoldDB" id="A0A3M0G7C1"/>
<dbReference type="InterPro" id="IPR057727">
    <property type="entry name" value="WCX_dom"/>
</dbReference>
<evidence type="ECO:0000259" key="1">
    <source>
        <dbReference type="Pfam" id="PF13280"/>
    </source>
</evidence>
<feature type="domain" description="WCX" evidence="3">
    <location>
        <begin position="252"/>
        <end position="313"/>
    </location>
</feature>
<sequence>MADGSHKLQALVRSLNLIPYFQNHPDKTPMEAAADLGMDPGELKDAVDRLFCSGTGRNTEDLIDLSFSYRDGVTIYNDQGLGQALRLTPTEAGALLLTLESLESTPGLLDARAIKCAAAKLRSIMDKRTLSIYDTLSTVDPHESDIQAILNRGLNEKRRIRMRYWSASSNKETERLVDPARIFIVDAEPYLAAWEEEKQGHRTFRIDRIKHAEVTEESAHPHLKELDFDAAAPFNLGTADSVELIVHEEFTWLAEYYDMQLGKRLENGTIAAKMQVGSVDWIVRFALGNADRLRVIAPESIVNLIAERGNAALKGYT</sequence>
<evidence type="ECO:0000313" key="4">
    <source>
        <dbReference type="EMBL" id="RMB60378.1"/>
    </source>
</evidence>
<dbReference type="PANTHER" id="PTHR34580">
    <property type="match status" value="1"/>
</dbReference>
<dbReference type="InterPro" id="IPR026881">
    <property type="entry name" value="WYL_dom"/>
</dbReference>
<name>A0A3M0G7C1_9CORY</name>